<comment type="caution">
    <text evidence="1">The sequence shown here is derived from an EMBL/GenBank/DDBJ whole genome shotgun (WGS) entry which is preliminary data.</text>
</comment>
<accession>A0A645B4P9</accession>
<name>A0A645B4P9_9ZZZZ</name>
<reference evidence="1" key="1">
    <citation type="submission" date="2019-08" db="EMBL/GenBank/DDBJ databases">
        <authorList>
            <person name="Kucharzyk K."/>
            <person name="Murdoch R.W."/>
            <person name="Higgins S."/>
            <person name="Loffler F."/>
        </authorList>
    </citation>
    <scope>NUCLEOTIDE SEQUENCE</scope>
</reference>
<organism evidence="1">
    <name type="scientific">bioreactor metagenome</name>
    <dbReference type="NCBI Taxonomy" id="1076179"/>
    <lineage>
        <taxon>unclassified sequences</taxon>
        <taxon>metagenomes</taxon>
        <taxon>ecological metagenomes</taxon>
    </lineage>
</organism>
<dbReference type="AlphaFoldDB" id="A0A645B4P9"/>
<protein>
    <submittedName>
        <fullName evidence="1">Uncharacterized protein</fullName>
    </submittedName>
</protein>
<proteinExistence type="predicted"/>
<sequence>MKYLSQHTGIDFLSKAIQFTPCVDDETGMLIVIVDEEHIKN</sequence>
<evidence type="ECO:0000313" key="1">
    <source>
        <dbReference type="EMBL" id="MPM60405.1"/>
    </source>
</evidence>
<dbReference type="EMBL" id="VSSQ01017788">
    <property type="protein sequence ID" value="MPM60405.1"/>
    <property type="molecule type" value="Genomic_DNA"/>
</dbReference>
<gene>
    <name evidence="1" type="ORF">SDC9_107256</name>
</gene>